<keyword evidence="2" id="KW-1185">Reference proteome</keyword>
<organism evidence="1 2">
    <name type="scientific">Diploscapter pachys</name>
    <dbReference type="NCBI Taxonomy" id="2018661"/>
    <lineage>
        <taxon>Eukaryota</taxon>
        <taxon>Metazoa</taxon>
        <taxon>Ecdysozoa</taxon>
        <taxon>Nematoda</taxon>
        <taxon>Chromadorea</taxon>
        <taxon>Rhabditida</taxon>
        <taxon>Rhabditina</taxon>
        <taxon>Rhabditomorpha</taxon>
        <taxon>Rhabditoidea</taxon>
        <taxon>Rhabditidae</taxon>
        <taxon>Diploscapter</taxon>
    </lineage>
</organism>
<dbReference type="EMBL" id="LIAE01005305">
    <property type="protein sequence ID" value="PAV93428.1"/>
    <property type="molecule type" value="Genomic_DNA"/>
</dbReference>
<protein>
    <submittedName>
        <fullName evidence="1">Uncharacterized protein</fullName>
    </submittedName>
</protein>
<name>A0A2A2M4L7_9BILA</name>
<accession>A0A2A2M4L7</accession>
<dbReference type="Proteomes" id="UP000218231">
    <property type="component" value="Unassembled WGS sequence"/>
</dbReference>
<proteinExistence type="predicted"/>
<evidence type="ECO:0000313" key="1">
    <source>
        <dbReference type="EMBL" id="PAV93428.1"/>
    </source>
</evidence>
<gene>
    <name evidence="1" type="ORF">WR25_27138</name>
</gene>
<comment type="caution">
    <text evidence="1">The sequence shown here is derived from an EMBL/GenBank/DDBJ whole genome shotgun (WGS) entry which is preliminary data.</text>
</comment>
<evidence type="ECO:0000313" key="2">
    <source>
        <dbReference type="Proteomes" id="UP000218231"/>
    </source>
</evidence>
<dbReference type="AlphaFoldDB" id="A0A2A2M4L7"/>
<sequence>MIGETARELEHRLRRRIAALDQLRRAMPANLDAGEQIGLRSDKLVQPLGLEGELGPENLDIRRERDRGAAAIGRRTDMLQRPQRLPAAEPLAVELAVARHLDHRVAR</sequence>
<reference evidence="1 2" key="1">
    <citation type="journal article" date="2017" name="Curr. Biol.">
        <title>Genome architecture and evolution of a unichromosomal asexual nematode.</title>
        <authorList>
            <person name="Fradin H."/>
            <person name="Zegar C."/>
            <person name="Gutwein M."/>
            <person name="Lucas J."/>
            <person name="Kovtun M."/>
            <person name="Corcoran D."/>
            <person name="Baugh L.R."/>
            <person name="Kiontke K."/>
            <person name="Gunsalus K."/>
            <person name="Fitch D.H."/>
            <person name="Piano F."/>
        </authorList>
    </citation>
    <scope>NUCLEOTIDE SEQUENCE [LARGE SCALE GENOMIC DNA]</scope>
    <source>
        <strain evidence="1">PF1309</strain>
    </source>
</reference>